<evidence type="ECO:0000256" key="6">
    <source>
        <dbReference type="ARBA" id="ARBA00023163"/>
    </source>
</evidence>
<evidence type="ECO:0000256" key="1">
    <source>
        <dbReference type="ARBA" id="ARBA00022723"/>
    </source>
</evidence>
<feature type="compositionally biased region" description="Polar residues" evidence="10">
    <location>
        <begin position="13"/>
        <end position="42"/>
    </location>
</feature>
<feature type="region of interest" description="Disordered" evidence="10">
    <location>
        <begin position="13"/>
        <end position="57"/>
    </location>
</feature>
<dbReference type="AlphaFoldDB" id="A0A9Q0C7C1"/>
<dbReference type="GO" id="GO:0003700">
    <property type="term" value="F:DNA-binding transcription factor activity"/>
    <property type="evidence" value="ECO:0007669"/>
    <property type="project" value="UniProtKB-UniRule"/>
</dbReference>
<evidence type="ECO:0000256" key="2">
    <source>
        <dbReference type="ARBA" id="ARBA00022771"/>
    </source>
</evidence>
<evidence type="ECO:0000259" key="11">
    <source>
        <dbReference type="PROSITE" id="PS50884"/>
    </source>
</evidence>
<evidence type="ECO:0000256" key="10">
    <source>
        <dbReference type="SAM" id="MobiDB-lite"/>
    </source>
</evidence>
<reference evidence="12" key="1">
    <citation type="journal article" date="2022" name="Cell">
        <title>Repeat-based holocentromeres influence genome architecture and karyotype evolution.</title>
        <authorList>
            <person name="Hofstatter P.G."/>
            <person name="Thangavel G."/>
            <person name="Lux T."/>
            <person name="Neumann P."/>
            <person name="Vondrak T."/>
            <person name="Novak P."/>
            <person name="Zhang M."/>
            <person name="Costa L."/>
            <person name="Castellani M."/>
            <person name="Scott A."/>
            <person name="Toegelov H."/>
            <person name="Fuchs J."/>
            <person name="Mata-Sucre Y."/>
            <person name="Dias Y."/>
            <person name="Vanzela A.L.L."/>
            <person name="Huettel B."/>
            <person name="Almeida C.C.S."/>
            <person name="Simkova H."/>
            <person name="Souza G."/>
            <person name="Pedrosa-Harand A."/>
            <person name="Macas J."/>
            <person name="Mayer K.F.X."/>
            <person name="Houben A."/>
            <person name="Marques A."/>
        </authorList>
    </citation>
    <scope>NUCLEOTIDE SEQUENCE</scope>
    <source>
        <strain evidence="12">RhyBre1mFocal</strain>
    </source>
</reference>
<dbReference type="Proteomes" id="UP001151287">
    <property type="component" value="Unassembled WGS sequence"/>
</dbReference>
<evidence type="ECO:0000256" key="8">
    <source>
        <dbReference type="PROSITE-ProRule" id="PRU00071"/>
    </source>
</evidence>
<keyword evidence="13" id="KW-1185">Reference proteome</keyword>
<keyword evidence="2 8" id="KW-0863">Zinc-finger</keyword>
<dbReference type="Pfam" id="PF02701">
    <property type="entry name" value="Zn_ribbon_Dof"/>
    <property type="match status" value="1"/>
</dbReference>
<keyword evidence="3 9" id="KW-0862">Zinc</keyword>
<evidence type="ECO:0000256" key="9">
    <source>
        <dbReference type="RuleBase" id="RU369094"/>
    </source>
</evidence>
<dbReference type="PANTHER" id="PTHR31992">
    <property type="entry name" value="DOF ZINC FINGER PROTEIN DOF1.4-RELATED"/>
    <property type="match status" value="1"/>
</dbReference>
<dbReference type="EMBL" id="JAMQYH010000004">
    <property type="protein sequence ID" value="KAJ1688623.1"/>
    <property type="molecule type" value="Genomic_DNA"/>
</dbReference>
<accession>A0A9Q0C7C1</accession>
<evidence type="ECO:0000313" key="13">
    <source>
        <dbReference type="Proteomes" id="UP001151287"/>
    </source>
</evidence>
<proteinExistence type="predicted"/>
<dbReference type="PROSITE" id="PS50884">
    <property type="entry name" value="ZF_DOF_2"/>
    <property type="match status" value="1"/>
</dbReference>
<evidence type="ECO:0000256" key="4">
    <source>
        <dbReference type="ARBA" id="ARBA00023015"/>
    </source>
</evidence>
<dbReference type="InterPro" id="IPR045174">
    <property type="entry name" value="Dof"/>
</dbReference>
<evidence type="ECO:0000256" key="3">
    <source>
        <dbReference type="ARBA" id="ARBA00022833"/>
    </source>
</evidence>
<keyword evidence="4 9" id="KW-0805">Transcription regulation</keyword>
<sequence>MVFTSIPVYVEPQNWNQQQTQETPTNSNKSTGPTNRPASMTEQARIAKVPPPDPALPCPRCESTNTKFCYYNNYSLTQPRHFCKTCRRYWTRGGALRNVPVGGGLRRNKRSKSSGAKPSSSSATSSGVNRQTGTSTGTASSSGTVIANPNTTHLPFISPLHQMSHDYSTTSLPNLGLGFANMQAIDSLEYQVENNGLSIGLEPWRIPNPQTQNLPFLPGMYSLEGDGMMKLSAPGLITQFASVKMEDNNNMQSLNLPRGLLDNPGNDIYCTSGSGTGFTTSCEGNGGWTMDLAGFNSASIQSNIL</sequence>
<comment type="function">
    <text evidence="9">Transcription factor that binds specifically to a 5'-AA[AG]G-3' consensus core sequence.</text>
</comment>
<dbReference type="PANTHER" id="PTHR31992:SF193">
    <property type="entry name" value="DOF ZINC FINGER PROTEIN DOF3.6"/>
    <property type="match status" value="1"/>
</dbReference>
<dbReference type="GO" id="GO:0005634">
    <property type="term" value="C:nucleus"/>
    <property type="evidence" value="ECO:0007669"/>
    <property type="project" value="UniProtKB-SubCell"/>
</dbReference>
<comment type="caution">
    <text evidence="12">The sequence shown here is derived from an EMBL/GenBank/DDBJ whole genome shotgun (WGS) entry which is preliminary data.</text>
</comment>
<name>A0A9Q0C7C1_9POAL</name>
<dbReference type="PROSITE" id="PS01361">
    <property type="entry name" value="ZF_DOF_1"/>
    <property type="match status" value="1"/>
</dbReference>
<feature type="compositionally biased region" description="Low complexity" evidence="10">
    <location>
        <begin position="113"/>
        <end position="144"/>
    </location>
</feature>
<evidence type="ECO:0000313" key="12">
    <source>
        <dbReference type="EMBL" id="KAJ1688623.1"/>
    </source>
</evidence>
<keyword evidence="1 9" id="KW-0479">Metal-binding</keyword>
<keyword evidence="7 8" id="KW-0539">Nucleus</keyword>
<keyword evidence="5 8" id="KW-0238">DNA-binding</keyword>
<evidence type="ECO:0000256" key="5">
    <source>
        <dbReference type="ARBA" id="ARBA00023125"/>
    </source>
</evidence>
<evidence type="ECO:0000256" key="7">
    <source>
        <dbReference type="ARBA" id="ARBA00023242"/>
    </source>
</evidence>
<dbReference type="InterPro" id="IPR003851">
    <property type="entry name" value="Znf_Dof"/>
</dbReference>
<gene>
    <name evidence="12" type="ORF">LUZ63_012778</name>
</gene>
<dbReference type="GO" id="GO:0003677">
    <property type="term" value="F:DNA binding"/>
    <property type="evidence" value="ECO:0007669"/>
    <property type="project" value="UniProtKB-UniRule"/>
</dbReference>
<protein>
    <recommendedName>
        <fullName evidence="9">Dof zinc finger protein</fullName>
    </recommendedName>
</protein>
<dbReference type="GO" id="GO:0008270">
    <property type="term" value="F:zinc ion binding"/>
    <property type="evidence" value="ECO:0007669"/>
    <property type="project" value="UniProtKB-KW"/>
</dbReference>
<organism evidence="12 13">
    <name type="scientific">Rhynchospora breviuscula</name>
    <dbReference type="NCBI Taxonomy" id="2022672"/>
    <lineage>
        <taxon>Eukaryota</taxon>
        <taxon>Viridiplantae</taxon>
        <taxon>Streptophyta</taxon>
        <taxon>Embryophyta</taxon>
        <taxon>Tracheophyta</taxon>
        <taxon>Spermatophyta</taxon>
        <taxon>Magnoliopsida</taxon>
        <taxon>Liliopsida</taxon>
        <taxon>Poales</taxon>
        <taxon>Cyperaceae</taxon>
        <taxon>Cyperoideae</taxon>
        <taxon>Rhynchosporeae</taxon>
        <taxon>Rhynchospora</taxon>
    </lineage>
</organism>
<dbReference type="OrthoDB" id="1927254at2759"/>
<feature type="region of interest" description="Disordered" evidence="10">
    <location>
        <begin position="97"/>
        <end position="146"/>
    </location>
</feature>
<comment type="subcellular location">
    <subcellularLocation>
        <location evidence="8 9">Nucleus</location>
    </subcellularLocation>
</comment>
<keyword evidence="6 9" id="KW-0804">Transcription</keyword>
<feature type="domain" description="Dof-type" evidence="11">
    <location>
        <begin position="56"/>
        <end position="110"/>
    </location>
</feature>